<feature type="region of interest" description="Disordered" evidence="1">
    <location>
        <begin position="75"/>
        <end position="101"/>
    </location>
</feature>
<keyword evidence="2" id="KW-1133">Transmembrane helix</keyword>
<sequence>MESEMKHHHCRKGFFLGRILFIPIIVFGIGALVWQLWNWLMPAIFGLTTIDYWQACGLLVLSHLLIKPGFGWHRGGGHGRGRRWKQRVRRRMEGRGSKEER</sequence>
<dbReference type="AlphaFoldDB" id="A0A1D7V0Y6"/>
<organism evidence="3 4">
    <name type="scientific">Leptospira tipperaryensis</name>
    <dbReference type="NCBI Taxonomy" id="2564040"/>
    <lineage>
        <taxon>Bacteria</taxon>
        <taxon>Pseudomonadati</taxon>
        <taxon>Spirochaetota</taxon>
        <taxon>Spirochaetia</taxon>
        <taxon>Leptospirales</taxon>
        <taxon>Leptospiraceae</taxon>
        <taxon>Leptospira</taxon>
    </lineage>
</organism>
<reference evidence="3 4" key="1">
    <citation type="submission" date="2016-04" db="EMBL/GenBank/DDBJ databases">
        <title>Complete genome seqeunce of Leptospira alstonii serovar Room22.</title>
        <authorList>
            <person name="Nally J.E."/>
            <person name="Bayles D.O."/>
            <person name="Hurley D."/>
            <person name="Fanning S."/>
            <person name="McMahon B.J."/>
            <person name="Arent Z."/>
        </authorList>
    </citation>
    <scope>NUCLEOTIDE SEQUENCE [LARGE SCALE GENOMIC DNA]</scope>
    <source>
        <strain evidence="3 4">GWTS #1</strain>
    </source>
</reference>
<dbReference type="EMBL" id="CP015217">
    <property type="protein sequence ID" value="AOP35491.1"/>
    <property type="molecule type" value="Genomic_DNA"/>
</dbReference>
<evidence type="ECO:0000313" key="4">
    <source>
        <dbReference type="Proteomes" id="UP000094197"/>
    </source>
</evidence>
<gene>
    <name evidence="3" type="ORF">A0128_17590</name>
</gene>
<dbReference type="RefSeq" id="WP_069608694.1">
    <property type="nucleotide sequence ID" value="NZ_CP015217.1"/>
</dbReference>
<feature type="transmembrane region" description="Helical" evidence="2">
    <location>
        <begin position="15"/>
        <end position="37"/>
    </location>
</feature>
<protein>
    <submittedName>
        <fullName evidence="3">Uncharacterized protein</fullName>
    </submittedName>
</protein>
<keyword evidence="2" id="KW-0472">Membrane</keyword>
<evidence type="ECO:0000256" key="2">
    <source>
        <dbReference type="SAM" id="Phobius"/>
    </source>
</evidence>
<keyword evidence="4" id="KW-1185">Reference proteome</keyword>
<dbReference type="KEGG" id="laj:A0128_17590"/>
<feature type="transmembrane region" description="Helical" evidence="2">
    <location>
        <begin position="43"/>
        <end position="66"/>
    </location>
</feature>
<evidence type="ECO:0000256" key="1">
    <source>
        <dbReference type="SAM" id="MobiDB-lite"/>
    </source>
</evidence>
<proteinExistence type="predicted"/>
<feature type="compositionally biased region" description="Basic residues" evidence="1">
    <location>
        <begin position="75"/>
        <end position="90"/>
    </location>
</feature>
<accession>A0A1D7V0Y6</accession>
<evidence type="ECO:0000313" key="3">
    <source>
        <dbReference type="EMBL" id="AOP35491.1"/>
    </source>
</evidence>
<name>A0A1D7V0Y6_9LEPT</name>
<dbReference type="Proteomes" id="UP000094197">
    <property type="component" value="Chromosome 1"/>
</dbReference>
<feature type="compositionally biased region" description="Basic and acidic residues" evidence="1">
    <location>
        <begin position="91"/>
        <end position="101"/>
    </location>
</feature>
<keyword evidence="2" id="KW-0812">Transmembrane</keyword>